<evidence type="ECO:0000256" key="3">
    <source>
        <dbReference type="ARBA" id="ARBA00009945"/>
    </source>
</evidence>
<evidence type="ECO:0000256" key="1">
    <source>
        <dbReference type="ARBA" id="ARBA00004396"/>
    </source>
</evidence>
<dbReference type="EMBL" id="BNCQ01000084">
    <property type="protein sequence ID" value="GIM16718.1"/>
    <property type="molecule type" value="Genomic_DNA"/>
</dbReference>
<proteinExistence type="inferred from homology"/>
<dbReference type="AlphaFoldDB" id="A0A8J4GWI8"/>
<evidence type="ECO:0000256" key="8">
    <source>
        <dbReference type="ARBA" id="ARBA00023065"/>
    </source>
</evidence>
<keyword evidence="6" id="KW-0934">Plastid</keyword>
<keyword evidence="8" id="KW-0406">Ion transport</keyword>
<dbReference type="EMBL" id="BNCP01000078">
    <property type="protein sequence ID" value="GIL92512.1"/>
    <property type="molecule type" value="Genomic_DNA"/>
</dbReference>
<evidence type="ECO:0000313" key="14">
    <source>
        <dbReference type="Proteomes" id="UP000747110"/>
    </source>
</evidence>
<protein>
    <submittedName>
        <fullName evidence="12">Uncharacterized protein</fullName>
    </submittedName>
</protein>
<comment type="function">
    <text evidence="10">Voltage-dependent rectifying anion channel that facilitates the translocation between chloroplast and cytoplasm of phosphorylated carbohydrates such as triosephosphate, 3-phosphoglycerate and inorganic phosphate (Pi) depending of ATP to triosephosphate ratio in the plastidial intermembrane space; in high triosephosphate/ATP conditions (e.g. photosynthesis), export of triosphosphate from chloroplast (outward rectifying channels), but in high ATP/triosephosphate conditions (e.g. dark phase), import of phosphosolutes (inward rectifying channels).</text>
</comment>
<keyword evidence="7" id="KW-0812">Transmembrane</keyword>
<dbReference type="Proteomes" id="UP000747110">
    <property type="component" value="Unassembled WGS sequence"/>
</dbReference>
<dbReference type="OrthoDB" id="527979at2759"/>
<keyword evidence="5" id="KW-0150">Chloroplast</keyword>
<reference evidence="12" key="1">
    <citation type="journal article" date="2021" name="Proc. Natl. Acad. Sci. U.S.A.">
        <title>Three genomes in the algal genus Volvox reveal the fate of a haploid sex-determining region after a transition to homothallism.</title>
        <authorList>
            <person name="Yamamoto K."/>
            <person name="Hamaji T."/>
            <person name="Kawai-Toyooka H."/>
            <person name="Matsuzaki R."/>
            <person name="Takahashi F."/>
            <person name="Nishimura Y."/>
            <person name="Kawachi M."/>
            <person name="Noguchi H."/>
            <person name="Minakuchi Y."/>
            <person name="Umen J.G."/>
            <person name="Toyoda A."/>
            <person name="Nozaki H."/>
        </authorList>
    </citation>
    <scope>NUCLEOTIDE SEQUENCE</scope>
    <source>
        <strain evidence="12">NIES-3785</strain>
        <strain evidence="11">NIES-3786</strain>
    </source>
</reference>
<sequence>METRFQYDLHDKQLRFHVRQRVFTENRLEFKAAGLLDPESCNLSYRAALKQYFTGPAAELKDTGSKPLRLGVGVAAVSQPGGTAARPATTRGSAAAAAAKAGAPSCTPLLTISADKKLALLEGPNTTLTLRAVADYDLTARQLSSRNGLVKVSHTVPGFTKRQDLRLAAGMTLDWQPGSRAQPKPALFLQARENNWAATLREGRVTLTYDL</sequence>
<evidence type="ECO:0000256" key="2">
    <source>
        <dbReference type="ARBA" id="ARBA00004441"/>
    </source>
</evidence>
<accession>A0A8J4GWI8</accession>
<keyword evidence="9" id="KW-0472">Membrane</keyword>
<evidence type="ECO:0000256" key="9">
    <source>
        <dbReference type="ARBA" id="ARBA00023136"/>
    </source>
</evidence>
<comment type="subcellular location">
    <subcellularLocation>
        <location evidence="1">Plastid</location>
        <location evidence="1">Chloroplast outer membrane</location>
        <topology evidence="1">Multi-pass membrane protein</topology>
    </subcellularLocation>
    <subcellularLocation>
        <location evidence="2">Plastid</location>
        <location evidence="2">Etioplast membrane</location>
        <topology evidence="2">Multi-pass membrane protein</topology>
    </subcellularLocation>
</comment>
<evidence type="ECO:0000313" key="12">
    <source>
        <dbReference type="EMBL" id="GIM16718.1"/>
    </source>
</evidence>
<evidence type="ECO:0000313" key="13">
    <source>
        <dbReference type="Proteomes" id="UP000722791"/>
    </source>
</evidence>
<comment type="similarity">
    <text evidence="3">Belongs to the plastid outer envelope porin OEP21 (TC 1.B.29) family.</text>
</comment>
<name>A0A8J4GWI8_9CHLO</name>
<dbReference type="InterPro" id="IPR034575">
    <property type="entry name" value="OEP21"/>
</dbReference>
<dbReference type="PANTHER" id="PTHR35993">
    <property type="entry name" value="OUTER ENVELOPE PORE PROTEIN 21B, CHLOROPLASTIC"/>
    <property type="match status" value="1"/>
</dbReference>
<dbReference type="GO" id="GO:0044070">
    <property type="term" value="P:regulation of monoatomic anion transport"/>
    <property type="evidence" value="ECO:0007669"/>
    <property type="project" value="InterPro"/>
</dbReference>
<dbReference type="GO" id="GO:0008308">
    <property type="term" value="F:voltage-gated monoatomic anion channel activity"/>
    <property type="evidence" value="ECO:0007669"/>
    <property type="project" value="InterPro"/>
</dbReference>
<evidence type="ECO:0000256" key="10">
    <source>
        <dbReference type="ARBA" id="ARBA00024941"/>
    </source>
</evidence>
<keyword evidence="4" id="KW-0813">Transport</keyword>
<dbReference type="Proteomes" id="UP000722791">
    <property type="component" value="Unassembled WGS sequence"/>
</dbReference>
<evidence type="ECO:0000313" key="11">
    <source>
        <dbReference type="EMBL" id="GIL92512.1"/>
    </source>
</evidence>
<gene>
    <name evidence="11" type="ORF">Vretifemale_20028</name>
    <name evidence="12" type="ORF">Vretimale_19307</name>
</gene>
<dbReference type="PANTHER" id="PTHR35993:SF1">
    <property type="entry name" value="OUTER ENVELOPE PORE PROTEIN 21B, CHLOROPLASTIC"/>
    <property type="match status" value="1"/>
</dbReference>
<evidence type="ECO:0000256" key="6">
    <source>
        <dbReference type="ARBA" id="ARBA00022640"/>
    </source>
</evidence>
<organism evidence="12 13">
    <name type="scientific">Volvox reticuliferus</name>
    <dbReference type="NCBI Taxonomy" id="1737510"/>
    <lineage>
        <taxon>Eukaryota</taxon>
        <taxon>Viridiplantae</taxon>
        <taxon>Chlorophyta</taxon>
        <taxon>core chlorophytes</taxon>
        <taxon>Chlorophyceae</taxon>
        <taxon>CS clade</taxon>
        <taxon>Chlamydomonadales</taxon>
        <taxon>Volvocaceae</taxon>
        <taxon>Volvox</taxon>
    </lineage>
</organism>
<comment type="caution">
    <text evidence="12">The sequence shown here is derived from an EMBL/GenBank/DDBJ whole genome shotgun (WGS) entry which is preliminary data.</text>
</comment>
<keyword evidence="14" id="KW-1185">Reference proteome</keyword>
<dbReference type="GO" id="GO:0009707">
    <property type="term" value="C:chloroplast outer membrane"/>
    <property type="evidence" value="ECO:0007669"/>
    <property type="project" value="UniProtKB-SubCell"/>
</dbReference>
<evidence type="ECO:0000256" key="5">
    <source>
        <dbReference type="ARBA" id="ARBA00022528"/>
    </source>
</evidence>
<evidence type="ECO:0000256" key="4">
    <source>
        <dbReference type="ARBA" id="ARBA00022448"/>
    </source>
</evidence>
<dbReference type="GO" id="GO:0034426">
    <property type="term" value="C:etioplast membrane"/>
    <property type="evidence" value="ECO:0007669"/>
    <property type="project" value="UniProtKB-SubCell"/>
</dbReference>
<evidence type="ECO:0000256" key="7">
    <source>
        <dbReference type="ARBA" id="ARBA00022692"/>
    </source>
</evidence>